<feature type="compositionally biased region" description="Low complexity" evidence="1">
    <location>
        <begin position="116"/>
        <end position="126"/>
    </location>
</feature>
<organism evidence="2 3">
    <name type="scientific">Melipona quadrifasciata</name>
    <dbReference type="NCBI Taxonomy" id="166423"/>
    <lineage>
        <taxon>Eukaryota</taxon>
        <taxon>Metazoa</taxon>
        <taxon>Ecdysozoa</taxon>
        <taxon>Arthropoda</taxon>
        <taxon>Hexapoda</taxon>
        <taxon>Insecta</taxon>
        <taxon>Pterygota</taxon>
        <taxon>Neoptera</taxon>
        <taxon>Endopterygota</taxon>
        <taxon>Hymenoptera</taxon>
        <taxon>Apocrita</taxon>
        <taxon>Aculeata</taxon>
        <taxon>Apoidea</taxon>
        <taxon>Anthophila</taxon>
        <taxon>Apidae</taxon>
        <taxon>Melipona</taxon>
    </lineage>
</organism>
<sequence>MDDEHIQTTEEELGRGPWYRDLERVPKYTHRGLWRSFECAIDTVHQMFKTVAAYDSSTTSFEHSTSNKPQVAARLASRSCQSATLKKAECGNTAKMRAPTSLAGSYTSICGKKSLPSAPPLSLSSDSETKRKSFSLSPPQLHPGSLNTLQLPQRKPVHGTKTDNFLAPSHDLTLTNIPPADFRCWSLTSAKQKEGKQRRIPTTRKNWTLQFNQNVVNFGCKANEDEYFLPLTRCTPRLGAQGAVSLSDAAADSTQLATPVGYRRRFLYPPPDTLHTE</sequence>
<evidence type="ECO:0000313" key="3">
    <source>
        <dbReference type="Proteomes" id="UP000053105"/>
    </source>
</evidence>
<accession>A0A0N0BG05</accession>
<evidence type="ECO:0000256" key="1">
    <source>
        <dbReference type="SAM" id="MobiDB-lite"/>
    </source>
</evidence>
<reference evidence="2 3" key="1">
    <citation type="submission" date="2015-07" db="EMBL/GenBank/DDBJ databases">
        <title>The genome of Melipona quadrifasciata.</title>
        <authorList>
            <person name="Pan H."/>
            <person name="Kapheim K."/>
        </authorList>
    </citation>
    <scope>NUCLEOTIDE SEQUENCE [LARGE SCALE GENOMIC DNA]</scope>
    <source>
        <strain evidence="2">0111107301</strain>
        <tissue evidence="2">Whole body</tissue>
    </source>
</reference>
<proteinExistence type="predicted"/>
<keyword evidence="3" id="KW-1185">Reference proteome</keyword>
<name>A0A0N0BG05_9HYME</name>
<evidence type="ECO:0000313" key="2">
    <source>
        <dbReference type="EMBL" id="KOX74081.1"/>
    </source>
</evidence>
<feature type="region of interest" description="Disordered" evidence="1">
    <location>
        <begin position="116"/>
        <end position="164"/>
    </location>
</feature>
<gene>
    <name evidence="2" type="ORF">WN51_14161</name>
</gene>
<protein>
    <submittedName>
        <fullName evidence="2">Uncharacterized protein</fullName>
    </submittedName>
</protein>
<dbReference type="EMBL" id="KQ435794">
    <property type="protein sequence ID" value="KOX74081.1"/>
    <property type="molecule type" value="Genomic_DNA"/>
</dbReference>
<dbReference type="Proteomes" id="UP000053105">
    <property type="component" value="Unassembled WGS sequence"/>
</dbReference>
<dbReference type="AlphaFoldDB" id="A0A0N0BG05"/>